<dbReference type="PANTHER" id="PTHR39596">
    <property type="match status" value="1"/>
</dbReference>
<gene>
    <name evidence="1" type="ORF">K452DRAFT_363126</name>
</gene>
<evidence type="ECO:0008006" key="3">
    <source>
        <dbReference type="Google" id="ProtNLM"/>
    </source>
</evidence>
<keyword evidence="2" id="KW-1185">Reference proteome</keyword>
<reference evidence="1" key="1">
    <citation type="journal article" date="2020" name="Stud. Mycol.">
        <title>101 Dothideomycetes genomes: a test case for predicting lifestyles and emergence of pathogens.</title>
        <authorList>
            <person name="Haridas S."/>
            <person name="Albert R."/>
            <person name="Binder M."/>
            <person name="Bloem J."/>
            <person name="Labutti K."/>
            <person name="Salamov A."/>
            <person name="Andreopoulos B."/>
            <person name="Baker S."/>
            <person name="Barry K."/>
            <person name="Bills G."/>
            <person name="Bluhm B."/>
            <person name="Cannon C."/>
            <person name="Castanera R."/>
            <person name="Culley D."/>
            <person name="Daum C."/>
            <person name="Ezra D."/>
            <person name="Gonzalez J."/>
            <person name="Henrissat B."/>
            <person name="Kuo A."/>
            <person name="Liang C."/>
            <person name="Lipzen A."/>
            <person name="Lutzoni F."/>
            <person name="Magnuson J."/>
            <person name="Mondo S."/>
            <person name="Nolan M."/>
            <person name="Ohm R."/>
            <person name="Pangilinan J."/>
            <person name="Park H.-J."/>
            <person name="Ramirez L."/>
            <person name="Alfaro M."/>
            <person name="Sun H."/>
            <person name="Tritt A."/>
            <person name="Yoshinaga Y."/>
            <person name="Zwiers L.-H."/>
            <person name="Turgeon B."/>
            <person name="Goodwin S."/>
            <person name="Spatafora J."/>
            <person name="Crous P."/>
            <person name="Grigoriev I."/>
        </authorList>
    </citation>
    <scope>NUCLEOTIDE SEQUENCE</scope>
    <source>
        <strain evidence="1">CBS 121167</strain>
    </source>
</reference>
<evidence type="ECO:0000313" key="1">
    <source>
        <dbReference type="EMBL" id="KAF2135514.1"/>
    </source>
</evidence>
<organism evidence="1 2">
    <name type="scientific">Aplosporella prunicola CBS 121167</name>
    <dbReference type="NCBI Taxonomy" id="1176127"/>
    <lineage>
        <taxon>Eukaryota</taxon>
        <taxon>Fungi</taxon>
        <taxon>Dikarya</taxon>
        <taxon>Ascomycota</taxon>
        <taxon>Pezizomycotina</taxon>
        <taxon>Dothideomycetes</taxon>
        <taxon>Dothideomycetes incertae sedis</taxon>
        <taxon>Botryosphaeriales</taxon>
        <taxon>Aplosporellaceae</taxon>
        <taxon>Aplosporella</taxon>
    </lineage>
</organism>
<proteinExistence type="predicted"/>
<evidence type="ECO:0000313" key="2">
    <source>
        <dbReference type="Proteomes" id="UP000799438"/>
    </source>
</evidence>
<dbReference type="AlphaFoldDB" id="A0A6A6AX55"/>
<dbReference type="PANTHER" id="PTHR39596:SF2">
    <property type="entry name" value="HET DOMAIN PROTEIN (AFU_ORTHOLOGUE AFUA_1G17550)-RELATED"/>
    <property type="match status" value="1"/>
</dbReference>
<dbReference type="Proteomes" id="UP000799438">
    <property type="component" value="Unassembled WGS sequence"/>
</dbReference>
<sequence length="819" mass="93594">MDHIPKPAHPVRERLKVPLLSLQNYDGYGDIMNYPESQDWTPRPYREWMRLFQNPPEHFQAFIQRWLYFGTLQTVLSCHVDVLRDFAVWVPGNEIPFLTTRRLMELLENARNFHGITQMAKGIDLIIFAVAKEFGNIKNHVYPPDPEQVLHLSHAIRQGQMSIALDSRISASMLILTELLPDALSYAYIDRTTQMSSREQYEGRMKLVQEIQGSKTGAALGDSFFWRILRETGWCPFEVSFMFARFNVCGLLFAYELARPGPSQTHNVIRIRSHQAGRRVCQPPDYQSLCTSYTCVHRVLEKNTYSTAHVKGCHGCHDVSADTGELCSILENETIPLILSIDENDISDKIHLVPWDGDSSYVAISHVWSDGLGNVRDNSLPHCQLKRLSTMVRNLVGKASNTVLLWLDTICVPQFQGAPSLEQKAAKRLAIKKMRRTYQDCKAALVLDSWLLSTSSGDIPNYEILMRVFSCAWNSRLWTYQEGALPPTVYFHFADKAHDLDALIKPFSSSLGMGMYCTLGGRLIRQYNNLRHFRKITESKANQLASVINAMNCRTTSVSTDEAICLGTLLELDLAKILDEKNPKNRMQAFWKQLKEIPGDVLQYSGPKLDTQGLGWAPQSLLLSRDHEAPETPDIPVILDSNWSSKSLTRTDNGLILESRATVINCGHCRLGRTFSVKDQDGFWSEYQIYYDHPLKTKGYYSEKNCYIVPHQFYGDGQVAVLFVDVYSSNNHERATSSADLGYLVVMKEESTEAKFVEKVGVAILRRLDDFRDQHDLSSLRKLCPFQYSFEAEQYVHDKYKGHLLFGFQDLEYRKWVIT</sequence>
<dbReference type="OrthoDB" id="2426273at2759"/>
<protein>
    <recommendedName>
        <fullName evidence="3">Heterokaryon incompatibility domain-containing protein</fullName>
    </recommendedName>
</protein>
<accession>A0A6A6AX55</accession>
<dbReference type="GeneID" id="54304061"/>
<dbReference type="RefSeq" id="XP_033391232.1">
    <property type="nucleotide sequence ID" value="XM_033546555.1"/>
</dbReference>
<name>A0A6A6AX55_9PEZI</name>
<dbReference type="EMBL" id="ML995576">
    <property type="protein sequence ID" value="KAF2135514.1"/>
    <property type="molecule type" value="Genomic_DNA"/>
</dbReference>